<name>A0A059T8F3_9CAUD</name>
<evidence type="ECO:0000313" key="2">
    <source>
        <dbReference type="Proteomes" id="UP000026994"/>
    </source>
</evidence>
<dbReference type="EMBL" id="KJ094029">
    <property type="protein sequence ID" value="AHL19195.1"/>
    <property type="molecule type" value="Genomic_DNA"/>
</dbReference>
<protein>
    <submittedName>
        <fullName evidence="1">Uncharacterized protein</fullName>
    </submittedName>
</protein>
<proteinExistence type="predicted"/>
<dbReference type="Proteomes" id="UP000026994">
    <property type="component" value="Segment"/>
</dbReference>
<evidence type="ECO:0000313" key="1">
    <source>
        <dbReference type="EMBL" id="AHL19195.1"/>
    </source>
</evidence>
<sequence length="276" mass="31993">MKSTLRVINIETTSTVGYWNIDTFSYEYLYCATEGEPWSIGTMLTEYYTDYKQVRQLMQDKEFGNKKFSFTSSKVSKATNKKKLKDKETYFQYIFEKGQWFCVYTKGFMANVEIPAIENPYRFNKWLDKNANKLSNKRVKLLRELVVSSSEVKEETERVVPAMVKLEPPLRLLLDDTHSVSSHNILEFLKSGNLYSLAKREFYVDDYGTEVDCFTINELTKPSSQVPSQITVSKEHTSNWYPLLDLLIDCGYISDYVVEDTGSNSKEVKIEIKEGG</sequence>
<gene>
    <name evidence="1" type="ORF">LP064_173</name>
</gene>
<organism evidence="1 2">
    <name type="scientific">Listeria phage LP-064</name>
    <dbReference type="NCBI Taxonomy" id="1458853"/>
    <lineage>
        <taxon>Viruses</taxon>
        <taxon>Duplodnaviria</taxon>
        <taxon>Heunggongvirae</taxon>
        <taxon>Uroviricota</taxon>
        <taxon>Caudoviricetes</taxon>
        <taxon>Herelleviridae</taxon>
        <taxon>Jasinskavirinae</taxon>
        <taxon>Pecentumvirus</taxon>
        <taxon>Pecentumvirus LP064</taxon>
    </lineage>
</organism>
<reference evidence="1 2" key="1">
    <citation type="journal article" date="2014" name="Appl. Environ. Microbiol.">
        <title>Comparative genomic and morphological analysis of Listeria phages isolated from farm environments.</title>
        <authorList>
            <person name="Denes T."/>
            <person name="Vongkamjan K."/>
            <person name="Ackermann H.W."/>
            <person name="Moreno Switt A.I."/>
            <person name="Wiedmann M."/>
            <person name="den Bakker H.C."/>
        </authorList>
    </citation>
    <scope>NUCLEOTIDE SEQUENCE [LARGE SCALE GENOMIC DNA]</scope>
</reference>
<accession>A0A059T8F3</accession>
<keyword evidence="2" id="KW-1185">Reference proteome</keyword>